<accession>A0A919E6U3</accession>
<dbReference type="InterPro" id="IPR023023">
    <property type="entry name" value="dNTPase_2"/>
</dbReference>
<dbReference type="InterPro" id="IPR006674">
    <property type="entry name" value="HD_domain"/>
</dbReference>
<dbReference type="NCBIfam" id="NF041026">
    <property type="entry name" value="antiphage_dGTPase"/>
    <property type="match status" value="1"/>
</dbReference>
<keyword evidence="5" id="KW-1185">Reference proteome</keyword>
<evidence type="ECO:0000313" key="5">
    <source>
        <dbReference type="Proteomes" id="UP000630923"/>
    </source>
</evidence>
<dbReference type="CDD" id="cd00077">
    <property type="entry name" value="HDc"/>
    <property type="match status" value="1"/>
</dbReference>
<proteinExistence type="inferred from homology"/>
<reference evidence="4" key="2">
    <citation type="submission" date="2020-09" db="EMBL/GenBank/DDBJ databases">
        <authorList>
            <person name="Sun Q."/>
            <person name="Kim S."/>
        </authorList>
    </citation>
    <scope>NUCLEOTIDE SEQUENCE</scope>
    <source>
        <strain evidence="4">KCTC 42590</strain>
    </source>
</reference>
<dbReference type="RefSeq" id="WP_191252427.1">
    <property type="nucleotide sequence ID" value="NZ_BNCI01000002.1"/>
</dbReference>
<evidence type="ECO:0000256" key="2">
    <source>
        <dbReference type="HAMAP-Rule" id="MF_01212"/>
    </source>
</evidence>
<dbReference type="Pfam" id="PF13286">
    <property type="entry name" value="HD_assoc"/>
    <property type="match status" value="1"/>
</dbReference>
<dbReference type="NCBIfam" id="TIGR01353">
    <property type="entry name" value="dGTP_triPase"/>
    <property type="match status" value="1"/>
</dbReference>
<dbReference type="PROSITE" id="PS51831">
    <property type="entry name" value="HD"/>
    <property type="match status" value="1"/>
</dbReference>
<dbReference type="Gene3D" id="1.10.3410.10">
    <property type="entry name" value="putative deoxyguanosinetriphosphate triphosphohydrolase like domain"/>
    <property type="match status" value="1"/>
</dbReference>
<dbReference type="InterPro" id="IPR023293">
    <property type="entry name" value="dGTP_triP_hydro_central_sf"/>
</dbReference>
<evidence type="ECO:0000256" key="1">
    <source>
        <dbReference type="ARBA" id="ARBA00022801"/>
    </source>
</evidence>
<organism evidence="4 5">
    <name type="scientific">Kordiimonas sediminis</name>
    <dbReference type="NCBI Taxonomy" id="1735581"/>
    <lineage>
        <taxon>Bacteria</taxon>
        <taxon>Pseudomonadati</taxon>
        <taxon>Pseudomonadota</taxon>
        <taxon>Alphaproteobacteria</taxon>
        <taxon>Kordiimonadales</taxon>
        <taxon>Kordiimonadaceae</taxon>
        <taxon>Kordiimonas</taxon>
    </lineage>
</organism>
<dbReference type="InterPro" id="IPR050135">
    <property type="entry name" value="dGTPase-like"/>
</dbReference>
<sequence>MVNWNARLEGWKPEQGDVRSAYEIDYGRVIHSASFRRLQGKTQILNLGDSDFYRTRLTHSMEVAQISYGLVRQLQQFEEVQNYLPSQSLMQTIGLIHDLGHPPFGHGGEVALNYCMRSHGGFEGNGQTLRILSRLEKFSGRAGSNLTRRTLLGCLKYPAAYSEVANPDITPSKQNSVTGVNLLDRKTCKPPKCYLNNEKDVVKWIINEFDEADQNELIRFDKKKDKHSATRHKALDCSIMDIADDISNGVHDLEDAISMGLITDQDFRRLVRLDGCRAYLDWLVSRYPKEFGSNSVYETFIHKLFHDGGSIRKRQISRLINYFISNVKVLDKGLIFKEPLLRYNATLPTHIMAFALKLKDFVYQAVIASPNVQHMEFKGQQMVVDVFDIIAHEPKRFLEPKTYDTFKEAGDDGLRVLCDHISGMTDNYLLHLYERLLSPRMGSVFDKL</sequence>
<dbReference type="Proteomes" id="UP000630923">
    <property type="component" value="Unassembled WGS sequence"/>
</dbReference>
<dbReference type="EMBL" id="BNCI01000002">
    <property type="protein sequence ID" value="GHF24872.1"/>
    <property type="molecule type" value="Genomic_DNA"/>
</dbReference>
<protein>
    <recommendedName>
        <fullName evidence="2">Deoxyguanosinetriphosphate triphosphohydrolase-like protein</fullName>
    </recommendedName>
</protein>
<comment type="similarity">
    <text evidence="2">Belongs to the dGTPase family. Type 2 subfamily.</text>
</comment>
<gene>
    <name evidence="4" type="ORF">GCM10017044_19530</name>
</gene>
<evidence type="ECO:0000259" key="3">
    <source>
        <dbReference type="PROSITE" id="PS51831"/>
    </source>
</evidence>
<dbReference type="AlphaFoldDB" id="A0A919E6U3"/>
<dbReference type="InterPro" id="IPR027432">
    <property type="entry name" value="dGTP_triphosphohydrolase_C"/>
</dbReference>
<dbReference type="Gene3D" id="1.10.3550.10">
    <property type="entry name" value="eoxyguanosinetriphosphate triphosphohydrolase domain-like"/>
    <property type="match status" value="1"/>
</dbReference>
<feature type="domain" description="HD" evidence="3">
    <location>
        <begin position="56"/>
        <end position="249"/>
    </location>
</feature>
<reference evidence="4" key="1">
    <citation type="journal article" date="2014" name="Int. J. Syst. Evol. Microbiol.">
        <title>Complete genome sequence of Corynebacterium casei LMG S-19264T (=DSM 44701T), isolated from a smear-ripened cheese.</title>
        <authorList>
            <consortium name="US DOE Joint Genome Institute (JGI-PGF)"/>
            <person name="Walter F."/>
            <person name="Albersmeier A."/>
            <person name="Kalinowski J."/>
            <person name="Ruckert C."/>
        </authorList>
    </citation>
    <scope>NUCLEOTIDE SEQUENCE</scope>
    <source>
        <strain evidence="4">KCTC 42590</strain>
    </source>
</reference>
<dbReference type="NCBIfam" id="NF003701">
    <property type="entry name" value="PRK05318.1"/>
    <property type="match status" value="1"/>
</dbReference>
<name>A0A919E6U3_9PROT</name>
<dbReference type="PANTHER" id="PTHR11373">
    <property type="entry name" value="DEOXYNUCLEOSIDE TRIPHOSPHATE TRIPHOSPHOHYDROLASE"/>
    <property type="match status" value="1"/>
</dbReference>
<dbReference type="Pfam" id="PF01966">
    <property type="entry name" value="HD"/>
    <property type="match status" value="1"/>
</dbReference>
<dbReference type="Gene3D" id="1.10.3210.10">
    <property type="entry name" value="Hypothetical protein af1432"/>
    <property type="match status" value="1"/>
</dbReference>
<dbReference type="SMART" id="SM00471">
    <property type="entry name" value="HDc"/>
    <property type="match status" value="1"/>
</dbReference>
<dbReference type="GO" id="GO:0008832">
    <property type="term" value="F:dGTPase activity"/>
    <property type="evidence" value="ECO:0007669"/>
    <property type="project" value="TreeGrafter"/>
</dbReference>
<comment type="caution">
    <text evidence="4">The sequence shown here is derived from an EMBL/GenBank/DDBJ whole genome shotgun (WGS) entry which is preliminary data.</text>
</comment>
<dbReference type="SUPFAM" id="SSF109604">
    <property type="entry name" value="HD-domain/PDEase-like"/>
    <property type="match status" value="1"/>
</dbReference>
<dbReference type="GO" id="GO:0006203">
    <property type="term" value="P:dGTP catabolic process"/>
    <property type="evidence" value="ECO:0007669"/>
    <property type="project" value="TreeGrafter"/>
</dbReference>
<keyword evidence="1 2" id="KW-0378">Hydrolase</keyword>
<evidence type="ECO:0000313" key="4">
    <source>
        <dbReference type="EMBL" id="GHF24872.1"/>
    </source>
</evidence>
<dbReference type="InterPro" id="IPR003607">
    <property type="entry name" value="HD/PDEase_dom"/>
</dbReference>
<dbReference type="HAMAP" id="MF_01212">
    <property type="entry name" value="dGTPase_type2"/>
    <property type="match status" value="1"/>
</dbReference>
<dbReference type="PANTHER" id="PTHR11373:SF40">
    <property type="entry name" value="DEOXYGUANOSINETRIPHOSPHATE TRIPHOSPHOHYDROLASE-LIKE PROTEIN 2"/>
    <property type="match status" value="1"/>
</dbReference>
<dbReference type="InterPro" id="IPR026875">
    <property type="entry name" value="PHydrolase_assoc_dom"/>
</dbReference>
<dbReference type="InterPro" id="IPR006261">
    <property type="entry name" value="dGTPase"/>
</dbReference>